<evidence type="ECO:0008006" key="3">
    <source>
        <dbReference type="Google" id="ProtNLM"/>
    </source>
</evidence>
<protein>
    <recommendedName>
        <fullName evidence="3">Ribbon-helix-helix protein CopG domain-containing protein</fullName>
    </recommendedName>
</protein>
<organism evidence="1 2">
    <name type="scientific">Ruania alba</name>
    <dbReference type="NCBI Taxonomy" id="648782"/>
    <lineage>
        <taxon>Bacteria</taxon>
        <taxon>Bacillati</taxon>
        <taxon>Actinomycetota</taxon>
        <taxon>Actinomycetes</taxon>
        <taxon>Micrococcales</taxon>
        <taxon>Ruaniaceae</taxon>
        <taxon>Ruania</taxon>
    </lineage>
</organism>
<accession>A0A1H5LUA7</accession>
<evidence type="ECO:0000313" key="1">
    <source>
        <dbReference type="EMBL" id="SEE79991.1"/>
    </source>
</evidence>
<evidence type="ECO:0000313" key="2">
    <source>
        <dbReference type="Proteomes" id="UP000199220"/>
    </source>
</evidence>
<dbReference type="STRING" id="648782.SAMN04488554_2957"/>
<name>A0A1H5LUA7_9MICO</name>
<dbReference type="AlphaFoldDB" id="A0A1H5LUA7"/>
<dbReference type="EMBL" id="FNTX01000002">
    <property type="protein sequence ID" value="SEE79991.1"/>
    <property type="molecule type" value="Genomic_DNA"/>
</dbReference>
<reference evidence="2" key="1">
    <citation type="submission" date="2016-10" db="EMBL/GenBank/DDBJ databases">
        <authorList>
            <person name="Varghese N."/>
            <person name="Submissions S."/>
        </authorList>
    </citation>
    <scope>NUCLEOTIDE SEQUENCE [LARGE SCALE GENOMIC DNA]</scope>
    <source>
        <strain evidence="2">DSM 21368</strain>
    </source>
</reference>
<sequence>MQVLVDDERFRRLEAEAAAAGSSVASVVRKAIDEHFLVNRDSRAEAGRQLMAEFGDSDDATEPDWAESKAALMRDLDVKLP</sequence>
<proteinExistence type="predicted"/>
<gene>
    <name evidence="1" type="ORF">SAMN04488554_2957</name>
</gene>
<keyword evidence="2" id="KW-1185">Reference proteome</keyword>
<dbReference type="Proteomes" id="UP000199220">
    <property type="component" value="Unassembled WGS sequence"/>
</dbReference>